<dbReference type="GO" id="GO:0006351">
    <property type="term" value="P:DNA-templated transcription"/>
    <property type="evidence" value="ECO:0007669"/>
    <property type="project" value="InterPro"/>
</dbReference>
<dbReference type="AlphaFoldDB" id="A0A319DPE8"/>
<evidence type="ECO:0000259" key="7">
    <source>
        <dbReference type="SMART" id="SM00906"/>
    </source>
</evidence>
<keyword evidence="5" id="KW-0539">Nucleus</keyword>
<dbReference type="PANTHER" id="PTHR47171:SF3">
    <property type="entry name" value="FARA-RELATED"/>
    <property type="match status" value="1"/>
</dbReference>
<keyword evidence="3" id="KW-0238">DNA-binding</keyword>
<keyword evidence="1" id="KW-0862">Zinc</keyword>
<evidence type="ECO:0000256" key="5">
    <source>
        <dbReference type="ARBA" id="ARBA00023242"/>
    </source>
</evidence>
<dbReference type="GO" id="GO:0008270">
    <property type="term" value="F:zinc ion binding"/>
    <property type="evidence" value="ECO:0007669"/>
    <property type="project" value="InterPro"/>
</dbReference>
<evidence type="ECO:0000256" key="4">
    <source>
        <dbReference type="ARBA" id="ARBA00023163"/>
    </source>
</evidence>
<dbReference type="GO" id="GO:0003677">
    <property type="term" value="F:DNA binding"/>
    <property type="evidence" value="ECO:0007669"/>
    <property type="project" value="UniProtKB-KW"/>
</dbReference>
<dbReference type="CDD" id="cd12148">
    <property type="entry name" value="fungal_TF_MHR"/>
    <property type="match status" value="1"/>
</dbReference>
<reference evidence="8 9" key="1">
    <citation type="submission" date="2018-02" db="EMBL/GenBank/DDBJ databases">
        <title>The genomes of Aspergillus section Nigri reveals drivers in fungal speciation.</title>
        <authorList>
            <consortium name="DOE Joint Genome Institute"/>
            <person name="Vesth T.C."/>
            <person name="Nybo J."/>
            <person name="Theobald S."/>
            <person name="Brandl J."/>
            <person name="Frisvad J.C."/>
            <person name="Nielsen K.F."/>
            <person name="Lyhne E.K."/>
            <person name="Kogle M.E."/>
            <person name="Kuo A."/>
            <person name="Riley R."/>
            <person name="Clum A."/>
            <person name="Nolan M."/>
            <person name="Lipzen A."/>
            <person name="Salamov A."/>
            <person name="Henrissat B."/>
            <person name="Wiebenga A."/>
            <person name="De vries R.P."/>
            <person name="Grigoriev I.V."/>
            <person name="Mortensen U.H."/>
            <person name="Andersen M.R."/>
            <person name="Baker S.E."/>
        </authorList>
    </citation>
    <scope>NUCLEOTIDE SEQUENCE [LARGE SCALE GENOMIC DNA]</scope>
    <source>
        <strain evidence="8 9">CBS 707.79</strain>
    </source>
</reference>
<keyword evidence="4" id="KW-0804">Transcription</keyword>
<evidence type="ECO:0000256" key="2">
    <source>
        <dbReference type="ARBA" id="ARBA00023015"/>
    </source>
</evidence>
<protein>
    <recommendedName>
        <fullName evidence="7">Xylanolytic transcriptional activator regulatory domain-containing protein</fullName>
    </recommendedName>
</protein>
<dbReference type="InterPro" id="IPR007219">
    <property type="entry name" value="XnlR_reg_dom"/>
</dbReference>
<dbReference type="OrthoDB" id="5121955at2759"/>
<evidence type="ECO:0000313" key="9">
    <source>
        <dbReference type="Proteomes" id="UP000247810"/>
    </source>
</evidence>
<feature type="region of interest" description="Disordered" evidence="6">
    <location>
        <begin position="442"/>
        <end position="487"/>
    </location>
</feature>
<dbReference type="EMBL" id="KZ825802">
    <property type="protein sequence ID" value="PYH99446.1"/>
    <property type="molecule type" value="Genomic_DNA"/>
</dbReference>
<dbReference type="STRING" id="1448320.A0A319DPE8"/>
<keyword evidence="2" id="KW-0805">Transcription regulation</keyword>
<proteinExistence type="predicted"/>
<accession>A0A319DPE8</accession>
<gene>
    <name evidence="8" type="ORF">BO71DRAFT_369055</name>
</gene>
<dbReference type="Proteomes" id="UP000247810">
    <property type="component" value="Unassembled WGS sequence"/>
</dbReference>
<organism evidence="8 9">
    <name type="scientific">Aspergillus ellipticus CBS 707.79</name>
    <dbReference type="NCBI Taxonomy" id="1448320"/>
    <lineage>
        <taxon>Eukaryota</taxon>
        <taxon>Fungi</taxon>
        <taxon>Dikarya</taxon>
        <taxon>Ascomycota</taxon>
        <taxon>Pezizomycotina</taxon>
        <taxon>Eurotiomycetes</taxon>
        <taxon>Eurotiomycetidae</taxon>
        <taxon>Eurotiales</taxon>
        <taxon>Aspergillaceae</taxon>
        <taxon>Aspergillus</taxon>
        <taxon>Aspergillus subgen. Circumdati</taxon>
    </lineage>
</organism>
<evidence type="ECO:0000256" key="3">
    <source>
        <dbReference type="ARBA" id="ARBA00023125"/>
    </source>
</evidence>
<dbReference type="Pfam" id="PF04082">
    <property type="entry name" value="Fungal_trans"/>
    <property type="match status" value="1"/>
</dbReference>
<dbReference type="SMART" id="SM00906">
    <property type="entry name" value="Fungal_trans"/>
    <property type="match status" value="1"/>
</dbReference>
<evidence type="ECO:0000256" key="6">
    <source>
        <dbReference type="SAM" id="MobiDB-lite"/>
    </source>
</evidence>
<evidence type="ECO:0000256" key="1">
    <source>
        <dbReference type="ARBA" id="ARBA00022833"/>
    </source>
</evidence>
<name>A0A319DPE8_9EURO</name>
<sequence>MGDSANFKYCFHEVGDPFQANQRYRFWGDNLQRSMLERLGPLTRLGIQDMLAEEDDSLRKMGGFQLPSQGASDSLIKSFEKYSYPVFPLFNWNDFHARYSTGALSLLFLNALYMVATFHCPEQVLRDAGFSCRYLAGLTFYRRAKALYDSDNETDGVTTVQASILLSNWWGGPMEQKDTWYWLGVAANLAQSLGMHRHQQVWRRTWWVLYINDIHHAAVYGRPPHIHPSFCDIATIHDDDFHGCNPTSEIGPACDQHPESEDYLIHLADLITRGKCLSSTERNTAANAETYSELLKWEDTLPPAFRNTTSNISADRGFWPSLINLLYHEYQIVFYRMLSESPITVGLESPLFHSAGKITRILEDLLASGTLYSAPFMILPAIFASALVCIINLRNGTPDICIVSKNRTNLAMQILNGFQDTWPIASWTRHLLDELLKISSESEKSDHPMPPAGRESFPASVPAPNDPNYAPAGSGGGESSYSTYTGPAGILSPLQSTSATDTGTGIGTETNLFPYDLAENLLSEVPPALFPFTSLFQDVGLDEEY</sequence>
<dbReference type="PANTHER" id="PTHR47171">
    <property type="entry name" value="FARA-RELATED"/>
    <property type="match status" value="1"/>
</dbReference>
<dbReference type="InterPro" id="IPR052073">
    <property type="entry name" value="Amide_Lactam_Regulators"/>
</dbReference>
<feature type="domain" description="Xylanolytic transcriptional activator regulatory" evidence="7">
    <location>
        <begin position="179"/>
        <end position="241"/>
    </location>
</feature>
<keyword evidence="9" id="KW-1185">Reference proteome</keyword>
<dbReference type="VEuPathDB" id="FungiDB:BO71DRAFT_369055"/>
<evidence type="ECO:0000313" key="8">
    <source>
        <dbReference type="EMBL" id="PYH99446.1"/>
    </source>
</evidence>